<dbReference type="InterPro" id="IPR029063">
    <property type="entry name" value="SAM-dependent_MTases_sf"/>
</dbReference>
<name>A0A4Y4B618_MICMQ</name>
<evidence type="ECO:0000313" key="8">
    <source>
        <dbReference type="Proteomes" id="UP000317410"/>
    </source>
</evidence>
<dbReference type="Gene3D" id="3.40.50.150">
    <property type="entry name" value="Vaccinia Virus protein VP39"/>
    <property type="match status" value="1"/>
</dbReference>
<keyword evidence="1 5" id="KW-0489">Methyltransferase</keyword>
<evidence type="ECO:0000259" key="6">
    <source>
        <dbReference type="SMART" id="SM00650"/>
    </source>
</evidence>
<comment type="caution">
    <text evidence="7">The sequence shown here is derived from an EMBL/GenBank/DDBJ whole genome shotgun (WGS) entry which is preliminary data.</text>
</comment>
<dbReference type="GO" id="GO:0003723">
    <property type="term" value="F:RNA binding"/>
    <property type="evidence" value="ECO:0007669"/>
    <property type="project" value="UniProtKB-UniRule"/>
</dbReference>
<evidence type="ECO:0000256" key="3">
    <source>
        <dbReference type="ARBA" id="ARBA00022691"/>
    </source>
</evidence>
<dbReference type="Pfam" id="PF00398">
    <property type="entry name" value="RrnaAD"/>
    <property type="match status" value="1"/>
</dbReference>
<proteinExistence type="inferred from homology"/>
<dbReference type="GO" id="GO:0005829">
    <property type="term" value="C:cytosol"/>
    <property type="evidence" value="ECO:0007669"/>
    <property type="project" value="TreeGrafter"/>
</dbReference>
<feature type="binding site" evidence="5">
    <location>
        <position position="62"/>
    </location>
    <ligand>
        <name>S-adenosyl-L-methionine</name>
        <dbReference type="ChEBI" id="CHEBI:59789"/>
    </ligand>
</feature>
<organism evidence="7 8">
    <name type="scientific">Microbacterium maritypicum</name>
    <name type="common">Microbacterium liquefaciens</name>
    <dbReference type="NCBI Taxonomy" id="33918"/>
    <lineage>
        <taxon>Bacteria</taxon>
        <taxon>Bacillati</taxon>
        <taxon>Actinomycetota</taxon>
        <taxon>Actinomycetes</taxon>
        <taxon>Micrococcales</taxon>
        <taxon>Microbacteriaceae</taxon>
        <taxon>Microbacterium</taxon>
    </lineage>
</organism>
<reference evidence="7 8" key="1">
    <citation type="submission" date="2019-06" db="EMBL/GenBank/DDBJ databases">
        <title>Whole genome shotgun sequence of Microbacterium liquefaciens NBRC 15037.</title>
        <authorList>
            <person name="Hosoyama A."/>
            <person name="Uohara A."/>
            <person name="Ohji S."/>
            <person name="Ichikawa N."/>
        </authorList>
    </citation>
    <scope>NUCLEOTIDE SEQUENCE [LARGE SCALE GENOMIC DNA]</scope>
    <source>
        <strain evidence="7 8">NBRC 15037</strain>
    </source>
</reference>
<feature type="binding site" evidence="5">
    <location>
        <position position="84"/>
    </location>
    <ligand>
        <name>S-adenosyl-L-methionine</name>
        <dbReference type="ChEBI" id="CHEBI:59789"/>
    </ligand>
</feature>
<protein>
    <recommendedName>
        <fullName evidence="6">Ribosomal RNA adenine methylase transferase N-terminal domain-containing protein</fullName>
    </recommendedName>
</protein>
<gene>
    <name evidence="7" type="ORF">MLI01_21260</name>
</gene>
<dbReference type="PROSITE" id="PS51689">
    <property type="entry name" value="SAM_RNA_A_N6_MT"/>
    <property type="match status" value="1"/>
</dbReference>
<dbReference type="SMART" id="SM00650">
    <property type="entry name" value="rADc"/>
    <property type="match status" value="1"/>
</dbReference>
<feature type="binding site" evidence="5">
    <location>
        <position position="98"/>
    </location>
    <ligand>
        <name>S-adenosyl-L-methionine</name>
        <dbReference type="ChEBI" id="CHEBI:59789"/>
    </ligand>
</feature>
<dbReference type="InterPro" id="IPR001737">
    <property type="entry name" value="KsgA/Erm"/>
</dbReference>
<keyword evidence="3 5" id="KW-0949">S-adenosyl-L-methionine</keyword>
<feature type="binding site" evidence="5">
    <location>
        <position position="15"/>
    </location>
    <ligand>
        <name>S-adenosyl-L-methionine</name>
        <dbReference type="ChEBI" id="CHEBI:59789"/>
    </ligand>
</feature>
<dbReference type="EMBL" id="BJNQ01000013">
    <property type="protein sequence ID" value="GEC75981.1"/>
    <property type="molecule type" value="Genomic_DNA"/>
</dbReference>
<evidence type="ECO:0000313" key="7">
    <source>
        <dbReference type="EMBL" id="GEC75981.1"/>
    </source>
</evidence>
<dbReference type="CDD" id="cd02440">
    <property type="entry name" value="AdoMet_MTases"/>
    <property type="match status" value="1"/>
</dbReference>
<dbReference type="SUPFAM" id="SSF53335">
    <property type="entry name" value="S-adenosyl-L-methionine-dependent methyltransferases"/>
    <property type="match status" value="1"/>
</dbReference>
<comment type="similarity">
    <text evidence="5">Belongs to the class I-like SAM-binding methyltransferase superfamily. rRNA adenine N(6)-methyltransferase family.</text>
</comment>
<dbReference type="AlphaFoldDB" id="A0A4Y4B618"/>
<evidence type="ECO:0000256" key="1">
    <source>
        <dbReference type="ARBA" id="ARBA00022603"/>
    </source>
</evidence>
<dbReference type="PANTHER" id="PTHR11727:SF7">
    <property type="entry name" value="DIMETHYLADENOSINE TRANSFERASE-RELATED"/>
    <property type="match status" value="1"/>
</dbReference>
<evidence type="ECO:0000256" key="5">
    <source>
        <dbReference type="PROSITE-ProRule" id="PRU01026"/>
    </source>
</evidence>
<dbReference type="Proteomes" id="UP000317410">
    <property type="component" value="Unassembled WGS sequence"/>
</dbReference>
<evidence type="ECO:0000256" key="4">
    <source>
        <dbReference type="ARBA" id="ARBA00022884"/>
    </source>
</evidence>
<feature type="domain" description="Ribosomal RNA adenine methylase transferase N-terminal" evidence="6">
    <location>
        <begin position="22"/>
        <end position="115"/>
    </location>
</feature>
<keyword evidence="4 5" id="KW-0694">RNA-binding</keyword>
<sequence length="115" mass="12520">MPRSIHGGRHELGQNFLTHRPTLARLSTLVGCTSGSILELGRGDGALTRALAQLGRPLTAIDVDEHRVHRLRRALPGVRVEVADATRHPFDAEVVVGNIPFHLTTPILRRLLSSG</sequence>
<dbReference type="GO" id="GO:0000179">
    <property type="term" value="F:rRNA (adenine-N6,N6-)-dimethyltransferase activity"/>
    <property type="evidence" value="ECO:0007669"/>
    <property type="project" value="UniProtKB-UniRule"/>
</dbReference>
<keyword evidence="2 5" id="KW-0808">Transferase</keyword>
<feature type="binding site" evidence="5">
    <location>
        <position position="41"/>
    </location>
    <ligand>
        <name>S-adenosyl-L-methionine</name>
        <dbReference type="ChEBI" id="CHEBI:59789"/>
    </ligand>
</feature>
<evidence type="ECO:0000256" key="2">
    <source>
        <dbReference type="ARBA" id="ARBA00022679"/>
    </source>
</evidence>
<dbReference type="InterPro" id="IPR020598">
    <property type="entry name" value="rRNA_Ade_methylase_Trfase_N"/>
</dbReference>
<feature type="binding site" evidence="5">
    <location>
        <position position="17"/>
    </location>
    <ligand>
        <name>S-adenosyl-L-methionine</name>
        <dbReference type="ChEBI" id="CHEBI:59789"/>
    </ligand>
</feature>
<dbReference type="PANTHER" id="PTHR11727">
    <property type="entry name" value="DIMETHYLADENOSINE TRANSFERASE"/>
    <property type="match status" value="1"/>
</dbReference>
<accession>A0A4Y4B618</accession>